<dbReference type="SUPFAM" id="SSF54373">
    <property type="entry name" value="FAD-linked reductases, C-terminal domain"/>
    <property type="match status" value="1"/>
</dbReference>
<sequence>MASLAVFLFVQLAYAYQYTPVDDVQNAYDYVVVGGGTAGLILGNRLSQDGTQSVLVLEAGKSGDAVKARIDTPDATYFDTLTNTEYDYNYTTVSQAGLNNRPISWPRGRVLGGSSAINSMFSVRPAEPEISAWHDLISNMDGADWWTWDSLFGAMKDSETFTPPSSDLNLTYKDTAHGSDGPMQSAFSDFQTKWTPLWKPALESVGVAAFEDNGAGETWGGVVVPSFINPSNWTRSYSRSSYLDTLPSRSNLVVVPETTVTRLNFEDLSAHSVSWSADNGKNGTVQVRKEIILAAGVIASPQLLMVSGVGPADVLDGAGVDVVLDLPGVGQHIQDHLLLGLYYGTTGSDMQTLGDYNAGGQSTPAFRAAVNNAIAYVNLTMLMGADNKTSFIESAKGSANAAMSSNSTDVRTGTKALYDKTIELFEKTYTGNVELMLNVMGTNSIGFQVALQHPLSFGGLTIQSDDIRTPPLIDPAYLVHPADIVIMREGVKAARRLAASQPLAQYLETETSPGTDIQGDQDIEAWIRATAWSQFHPRGGCVMLPREQGGVVDGLLKVYGLQNVRVVDGSVFPLDMATHTQAPTIGLAEIGARILSGETPGSSSGGGADGDDNTDSDEDGSLKASPLFWFSSLLAIFVSFLL</sequence>
<evidence type="ECO:0000313" key="13">
    <source>
        <dbReference type="Proteomes" id="UP000054007"/>
    </source>
</evidence>
<dbReference type="Pfam" id="PF00732">
    <property type="entry name" value="GMC_oxred_N"/>
    <property type="match status" value="1"/>
</dbReference>
<feature type="binding site" evidence="7">
    <location>
        <position position="569"/>
    </location>
    <ligand>
        <name>FAD</name>
        <dbReference type="ChEBI" id="CHEBI:57692"/>
    </ligand>
</feature>
<dbReference type="PANTHER" id="PTHR11552:SF218">
    <property type="entry name" value="GLUCOSE-METHANOL-CHOLINE OXIDOREDUCTASE N-TERMINAL DOMAIN-CONTAINING PROTEIN"/>
    <property type="match status" value="1"/>
</dbReference>
<feature type="signal peptide" evidence="9">
    <location>
        <begin position="1"/>
        <end position="15"/>
    </location>
</feature>
<feature type="binding site" evidence="7">
    <location>
        <position position="110"/>
    </location>
    <ligand>
        <name>FAD</name>
        <dbReference type="ChEBI" id="CHEBI:57692"/>
    </ligand>
</feature>
<dbReference type="GO" id="GO:0050660">
    <property type="term" value="F:flavin adenine dinucleotide binding"/>
    <property type="evidence" value="ECO:0007669"/>
    <property type="project" value="InterPro"/>
</dbReference>
<dbReference type="OrthoDB" id="269227at2759"/>
<keyword evidence="4 7" id="KW-0274">FAD</keyword>
<accession>A0A0D7B987</accession>
<feature type="region of interest" description="Disordered" evidence="8">
    <location>
        <begin position="598"/>
        <end position="619"/>
    </location>
</feature>
<keyword evidence="9" id="KW-0732">Signal</keyword>
<evidence type="ECO:0000256" key="5">
    <source>
        <dbReference type="ARBA" id="ARBA00023002"/>
    </source>
</evidence>
<dbReference type="InterPro" id="IPR000172">
    <property type="entry name" value="GMC_OxRdtase_N"/>
</dbReference>
<evidence type="ECO:0000313" key="12">
    <source>
        <dbReference type="EMBL" id="KIY66684.1"/>
    </source>
</evidence>
<evidence type="ECO:0000256" key="3">
    <source>
        <dbReference type="ARBA" id="ARBA00022630"/>
    </source>
</evidence>
<dbReference type="PANTHER" id="PTHR11552">
    <property type="entry name" value="GLUCOSE-METHANOL-CHOLINE GMC OXIDOREDUCTASE"/>
    <property type="match status" value="1"/>
</dbReference>
<reference evidence="12 13" key="1">
    <citation type="journal article" date="2015" name="Fungal Genet. Biol.">
        <title>Evolution of novel wood decay mechanisms in Agaricales revealed by the genome sequences of Fistulina hepatica and Cylindrobasidium torrendii.</title>
        <authorList>
            <person name="Floudas D."/>
            <person name="Held B.W."/>
            <person name="Riley R."/>
            <person name="Nagy L.G."/>
            <person name="Koehler G."/>
            <person name="Ransdell A.S."/>
            <person name="Younus H."/>
            <person name="Chow J."/>
            <person name="Chiniquy J."/>
            <person name="Lipzen A."/>
            <person name="Tritt A."/>
            <person name="Sun H."/>
            <person name="Haridas S."/>
            <person name="LaButti K."/>
            <person name="Ohm R.A."/>
            <person name="Kues U."/>
            <person name="Blanchette R.A."/>
            <person name="Grigoriev I.V."/>
            <person name="Minto R.E."/>
            <person name="Hibbett D.S."/>
        </authorList>
    </citation>
    <scope>NUCLEOTIDE SEQUENCE [LARGE SCALE GENOMIC DNA]</scope>
    <source>
        <strain evidence="12 13">FP15055 ss-10</strain>
    </source>
</reference>
<dbReference type="Gene3D" id="4.10.450.10">
    <property type="entry name" value="Glucose Oxidase, domain 2"/>
    <property type="match status" value="1"/>
</dbReference>
<evidence type="ECO:0000256" key="8">
    <source>
        <dbReference type="SAM" id="MobiDB-lite"/>
    </source>
</evidence>
<dbReference type="GO" id="GO:0016614">
    <property type="term" value="F:oxidoreductase activity, acting on CH-OH group of donors"/>
    <property type="evidence" value="ECO:0007669"/>
    <property type="project" value="InterPro"/>
</dbReference>
<keyword evidence="3" id="KW-0285">Flavoprotein</keyword>
<dbReference type="InterPro" id="IPR036188">
    <property type="entry name" value="FAD/NAD-bd_sf"/>
</dbReference>
<protein>
    <submittedName>
        <fullName evidence="12">GMC oxidoreductase</fullName>
    </submittedName>
</protein>
<keyword evidence="5" id="KW-0560">Oxidoreductase</keyword>
<feature type="active site" description="Proton acceptor" evidence="6">
    <location>
        <position position="579"/>
    </location>
</feature>
<dbReference type="InterPro" id="IPR027424">
    <property type="entry name" value="Glucose_Oxidase_domain_2"/>
</dbReference>
<feature type="chain" id="PRO_5012339254" evidence="9">
    <location>
        <begin position="16"/>
        <end position="642"/>
    </location>
</feature>
<evidence type="ECO:0000259" key="10">
    <source>
        <dbReference type="Pfam" id="PF00732"/>
    </source>
</evidence>
<dbReference type="EMBL" id="KN880547">
    <property type="protein sequence ID" value="KIY66684.1"/>
    <property type="molecule type" value="Genomic_DNA"/>
</dbReference>
<evidence type="ECO:0000256" key="7">
    <source>
        <dbReference type="PIRSR" id="PIRSR000137-2"/>
    </source>
</evidence>
<evidence type="ECO:0000256" key="1">
    <source>
        <dbReference type="ARBA" id="ARBA00001974"/>
    </source>
</evidence>
<feature type="domain" description="Glucose-methanol-choline oxidoreductase C-terminal" evidence="11">
    <location>
        <begin position="454"/>
        <end position="588"/>
    </location>
</feature>
<gene>
    <name evidence="12" type="ORF">CYLTODRAFT_423221</name>
</gene>
<dbReference type="PIRSF" id="PIRSF000137">
    <property type="entry name" value="Alcohol_oxidase"/>
    <property type="match status" value="1"/>
</dbReference>
<feature type="binding site" evidence="7">
    <location>
        <position position="260"/>
    </location>
    <ligand>
        <name>FAD</name>
        <dbReference type="ChEBI" id="CHEBI:57692"/>
    </ligand>
</feature>
<feature type="active site" description="Proton donor" evidence="6">
    <location>
        <position position="536"/>
    </location>
</feature>
<evidence type="ECO:0000259" key="11">
    <source>
        <dbReference type="Pfam" id="PF05199"/>
    </source>
</evidence>
<dbReference type="Gene3D" id="3.30.560.10">
    <property type="entry name" value="Glucose Oxidase, domain 3"/>
    <property type="match status" value="1"/>
</dbReference>
<dbReference type="Proteomes" id="UP000054007">
    <property type="component" value="Unassembled WGS sequence"/>
</dbReference>
<dbReference type="SUPFAM" id="SSF51905">
    <property type="entry name" value="FAD/NAD(P)-binding domain"/>
    <property type="match status" value="1"/>
</dbReference>
<feature type="domain" description="Glucose-methanol-choline oxidoreductase N-terminal" evidence="10">
    <location>
        <begin position="28"/>
        <end position="337"/>
    </location>
</feature>
<evidence type="ECO:0000256" key="9">
    <source>
        <dbReference type="SAM" id="SignalP"/>
    </source>
</evidence>
<comment type="cofactor">
    <cofactor evidence="1 7">
        <name>FAD</name>
        <dbReference type="ChEBI" id="CHEBI:57692"/>
    </cofactor>
</comment>
<dbReference type="AlphaFoldDB" id="A0A0D7B987"/>
<keyword evidence="13" id="KW-1185">Reference proteome</keyword>
<proteinExistence type="inferred from homology"/>
<dbReference type="Pfam" id="PF05199">
    <property type="entry name" value="GMC_oxred_C"/>
    <property type="match status" value="1"/>
</dbReference>
<name>A0A0D7B987_9AGAR</name>
<organism evidence="12 13">
    <name type="scientific">Cylindrobasidium torrendii FP15055 ss-10</name>
    <dbReference type="NCBI Taxonomy" id="1314674"/>
    <lineage>
        <taxon>Eukaryota</taxon>
        <taxon>Fungi</taxon>
        <taxon>Dikarya</taxon>
        <taxon>Basidiomycota</taxon>
        <taxon>Agaricomycotina</taxon>
        <taxon>Agaricomycetes</taxon>
        <taxon>Agaricomycetidae</taxon>
        <taxon>Agaricales</taxon>
        <taxon>Marasmiineae</taxon>
        <taxon>Physalacriaceae</taxon>
        <taxon>Cylindrobasidium</taxon>
    </lineage>
</organism>
<evidence type="ECO:0000256" key="2">
    <source>
        <dbReference type="ARBA" id="ARBA00010790"/>
    </source>
</evidence>
<dbReference type="STRING" id="1314674.A0A0D7B987"/>
<dbReference type="Gene3D" id="3.50.50.60">
    <property type="entry name" value="FAD/NAD(P)-binding domain"/>
    <property type="match status" value="1"/>
</dbReference>
<evidence type="ECO:0000256" key="6">
    <source>
        <dbReference type="PIRSR" id="PIRSR000137-1"/>
    </source>
</evidence>
<dbReference type="InterPro" id="IPR012132">
    <property type="entry name" value="GMC_OxRdtase"/>
</dbReference>
<evidence type="ECO:0000256" key="4">
    <source>
        <dbReference type="ARBA" id="ARBA00022827"/>
    </source>
</evidence>
<comment type="similarity">
    <text evidence="2">Belongs to the GMC oxidoreductase family.</text>
</comment>
<dbReference type="InterPro" id="IPR007867">
    <property type="entry name" value="GMC_OxRtase_C"/>
</dbReference>
<feature type="compositionally biased region" description="Acidic residues" evidence="8">
    <location>
        <begin position="609"/>
        <end position="619"/>
    </location>
</feature>